<keyword evidence="4" id="KW-1185">Reference proteome</keyword>
<dbReference type="AlphaFoldDB" id="R2QLF7"/>
<dbReference type="EMBL" id="ASVY01000003">
    <property type="protein sequence ID" value="EOT60236.1"/>
    <property type="molecule type" value="Genomic_DNA"/>
</dbReference>
<dbReference type="PATRIC" id="fig|1158608.3.peg.1879"/>
<sequence length="101" mass="11449">MSKYFKLVSVIDTVTTLNVAYQKNGRIAYSHVRLSPGEKYELGNDEVFNQTLQTIKIERPYSEQLANELISLGVDYTEKVCKSCGGHTKKISYLAIEIIDE</sequence>
<dbReference type="Proteomes" id="UP000013858">
    <property type="component" value="Unassembled WGS sequence"/>
</dbReference>
<evidence type="ECO:0000313" key="4">
    <source>
        <dbReference type="Proteomes" id="UP000014197"/>
    </source>
</evidence>
<evidence type="ECO:0000313" key="1">
    <source>
        <dbReference type="EMBL" id="EOH96048.1"/>
    </source>
</evidence>
<gene>
    <name evidence="2" type="ORF">I583_02871</name>
    <name evidence="1" type="ORF">UAW_01905</name>
</gene>
<dbReference type="EMBL" id="AJAR01000018">
    <property type="protein sequence ID" value="EOH96048.1"/>
    <property type="molecule type" value="Genomic_DNA"/>
</dbReference>
<comment type="caution">
    <text evidence="1">The sequence shown here is derived from an EMBL/GenBank/DDBJ whole genome shotgun (WGS) entry which is preliminary data.</text>
</comment>
<evidence type="ECO:0000313" key="2">
    <source>
        <dbReference type="EMBL" id="EOT60236.1"/>
    </source>
</evidence>
<accession>R2QLF7</accession>
<name>R2QLF7_9ENTE</name>
<organism evidence="1 3">
    <name type="scientific">Enterococcus haemoperoxidus ATCC BAA-382</name>
    <dbReference type="NCBI Taxonomy" id="1158608"/>
    <lineage>
        <taxon>Bacteria</taxon>
        <taxon>Bacillati</taxon>
        <taxon>Bacillota</taxon>
        <taxon>Bacilli</taxon>
        <taxon>Lactobacillales</taxon>
        <taxon>Enterococcaceae</taxon>
        <taxon>Enterococcus</taxon>
    </lineage>
</organism>
<protein>
    <submittedName>
        <fullName evidence="1">Uncharacterized protein</fullName>
    </submittedName>
</protein>
<dbReference type="eggNOG" id="ENOG503091J">
    <property type="taxonomic scope" value="Bacteria"/>
</dbReference>
<dbReference type="STRING" id="155618.RV06_GL000759"/>
<dbReference type="Proteomes" id="UP000014197">
    <property type="component" value="Unassembled WGS sequence"/>
</dbReference>
<proteinExistence type="predicted"/>
<dbReference type="RefSeq" id="WP_010762107.1">
    <property type="nucleotide sequence ID" value="NZ_KB946316.1"/>
</dbReference>
<reference evidence="1 3" key="1">
    <citation type="submission" date="2013-02" db="EMBL/GenBank/DDBJ databases">
        <title>The Genome Sequence of Enterococcus haemoperoxidus BAA-382.</title>
        <authorList>
            <consortium name="The Broad Institute Genome Sequencing Platform"/>
            <consortium name="The Broad Institute Genome Sequencing Center for Infectious Disease"/>
            <person name="Earl A.M."/>
            <person name="Gilmore M.S."/>
            <person name="Lebreton F."/>
            <person name="Walker B."/>
            <person name="Young S.K."/>
            <person name="Zeng Q."/>
            <person name="Gargeya S."/>
            <person name="Fitzgerald M."/>
            <person name="Haas B."/>
            <person name="Abouelleil A."/>
            <person name="Alvarado L."/>
            <person name="Arachchi H.M."/>
            <person name="Berlin A.M."/>
            <person name="Chapman S.B."/>
            <person name="Dewar J."/>
            <person name="Goldberg J."/>
            <person name="Griggs A."/>
            <person name="Gujja S."/>
            <person name="Hansen M."/>
            <person name="Howarth C."/>
            <person name="Imamovic A."/>
            <person name="Larimer J."/>
            <person name="McCowan C."/>
            <person name="Murphy C."/>
            <person name="Neiman D."/>
            <person name="Pearson M."/>
            <person name="Priest M."/>
            <person name="Roberts A."/>
            <person name="Saif S."/>
            <person name="Shea T."/>
            <person name="Sisk P."/>
            <person name="Sykes S."/>
            <person name="Wortman J."/>
            <person name="Nusbaum C."/>
            <person name="Birren B."/>
        </authorList>
    </citation>
    <scope>NUCLEOTIDE SEQUENCE [LARGE SCALE GENOMIC DNA]</scope>
    <source>
        <strain evidence="1 3">ATCC BAA-382</strain>
    </source>
</reference>
<dbReference type="OrthoDB" id="2186646at2"/>
<reference evidence="2 4" key="2">
    <citation type="submission" date="2013-03" db="EMBL/GenBank/DDBJ databases">
        <title>The Genome Sequence of Enterococcus haemoperoxidus BAA-382 (PacBio/Illumina hybrid assembly).</title>
        <authorList>
            <consortium name="The Broad Institute Genomics Platform"/>
            <consortium name="The Broad Institute Genome Sequencing Center for Infectious Disease"/>
            <person name="Earl A."/>
            <person name="Russ C."/>
            <person name="Gilmore M."/>
            <person name="Surin D."/>
            <person name="Walker B."/>
            <person name="Young S."/>
            <person name="Zeng Q."/>
            <person name="Gargeya S."/>
            <person name="Fitzgerald M."/>
            <person name="Haas B."/>
            <person name="Abouelleil A."/>
            <person name="Allen A.W."/>
            <person name="Alvarado L."/>
            <person name="Arachchi H.M."/>
            <person name="Berlin A.M."/>
            <person name="Chapman S.B."/>
            <person name="Gainer-Dewar J."/>
            <person name="Goldberg J."/>
            <person name="Griggs A."/>
            <person name="Gujja S."/>
            <person name="Hansen M."/>
            <person name="Howarth C."/>
            <person name="Imamovic A."/>
            <person name="Ireland A."/>
            <person name="Larimer J."/>
            <person name="McCowan C."/>
            <person name="Murphy C."/>
            <person name="Pearson M."/>
            <person name="Poon T.W."/>
            <person name="Priest M."/>
            <person name="Roberts A."/>
            <person name="Saif S."/>
            <person name="Shea T."/>
            <person name="Sisk P."/>
            <person name="Sykes S."/>
            <person name="Wortman J."/>
            <person name="Nusbaum C."/>
            <person name="Birren B."/>
        </authorList>
    </citation>
    <scope>NUCLEOTIDE SEQUENCE [LARGE SCALE GENOMIC DNA]</scope>
    <source>
        <strain evidence="2 4">ATCC BAA-382</strain>
    </source>
</reference>
<evidence type="ECO:0000313" key="3">
    <source>
        <dbReference type="Proteomes" id="UP000013858"/>
    </source>
</evidence>